<evidence type="ECO:0000256" key="1">
    <source>
        <dbReference type="SAM" id="MobiDB-lite"/>
    </source>
</evidence>
<dbReference type="AlphaFoldDB" id="A0A2N5W2N1"/>
<keyword evidence="3" id="KW-1185">Reference proteome</keyword>
<name>A0A2N5W2N1_9BASI</name>
<protein>
    <submittedName>
        <fullName evidence="2">Uncharacterized protein</fullName>
    </submittedName>
</protein>
<dbReference type="Proteomes" id="UP000235388">
    <property type="component" value="Unassembled WGS sequence"/>
</dbReference>
<feature type="region of interest" description="Disordered" evidence="1">
    <location>
        <begin position="1"/>
        <end position="30"/>
    </location>
</feature>
<dbReference type="EMBL" id="PGCJ01000020">
    <property type="protein sequence ID" value="PLW56450.1"/>
    <property type="molecule type" value="Genomic_DNA"/>
</dbReference>
<organism evidence="2 3">
    <name type="scientific">Puccinia coronata f. sp. avenae</name>
    <dbReference type="NCBI Taxonomy" id="200324"/>
    <lineage>
        <taxon>Eukaryota</taxon>
        <taxon>Fungi</taxon>
        <taxon>Dikarya</taxon>
        <taxon>Basidiomycota</taxon>
        <taxon>Pucciniomycotina</taxon>
        <taxon>Pucciniomycetes</taxon>
        <taxon>Pucciniales</taxon>
        <taxon>Pucciniaceae</taxon>
        <taxon>Puccinia</taxon>
    </lineage>
</organism>
<evidence type="ECO:0000313" key="3">
    <source>
        <dbReference type="Proteomes" id="UP000235388"/>
    </source>
</evidence>
<sequence length="146" mass="15452">MAPHITTPPAHALLDQPFSPPSLPPAQQNPLLTKHSETTQLVPALGLICRKPPVDRNAGGREGEAVAPGGLAASTRKKQRRHIQPISLLALILGILRALFLLPQPVDSPEFSLIAVSQGTKAWASHASLREGLVVNYAYGVKDPGG</sequence>
<accession>A0A2N5W2N1</accession>
<proteinExistence type="predicted"/>
<reference evidence="2 3" key="1">
    <citation type="submission" date="2017-11" db="EMBL/GenBank/DDBJ databases">
        <title>De novo assembly and phasing of dikaryotic genomes from two isolates of Puccinia coronata f. sp. avenae, the causal agent of oat crown rust.</title>
        <authorList>
            <person name="Miller M.E."/>
            <person name="Zhang Y."/>
            <person name="Omidvar V."/>
            <person name="Sperschneider J."/>
            <person name="Schwessinger B."/>
            <person name="Raley C."/>
            <person name="Palmer J.M."/>
            <person name="Garnica D."/>
            <person name="Upadhyaya N."/>
            <person name="Rathjen J."/>
            <person name="Taylor J.M."/>
            <person name="Park R.F."/>
            <person name="Dodds P.N."/>
            <person name="Hirsch C.D."/>
            <person name="Kianian S.F."/>
            <person name="Figueroa M."/>
        </authorList>
    </citation>
    <scope>NUCLEOTIDE SEQUENCE [LARGE SCALE GENOMIC DNA]</scope>
    <source>
        <strain evidence="2">12NC29</strain>
    </source>
</reference>
<evidence type="ECO:0000313" key="2">
    <source>
        <dbReference type="EMBL" id="PLW56450.1"/>
    </source>
</evidence>
<comment type="caution">
    <text evidence="2">The sequence shown here is derived from an EMBL/GenBank/DDBJ whole genome shotgun (WGS) entry which is preliminary data.</text>
</comment>
<gene>
    <name evidence="2" type="ORF">PCANC_04874</name>
</gene>